<gene>
    <name evidence="2" type="ORF">scyTo_0024127</name>
</gene>
<dbReference type="EMBL" id="BFAA01039832">
    <property type="protein sequence ID" value="GCB83868.1"/>
    <property type="molecule type" value="Genomic_DNA"/>
</dbReference>
<dbReference type="InterPro" id="IPR016024">
    <property type="entry name" value="ARM-type_fold"/>
</dbReference>
<dbReference type="OrthoDB" id="7862313at2759"/>
<proteinExistence type="predicted"/>
<feature type="non-terminal residue" evidence="2">
    <location>
        <position position="1"/>
    </location>
</feature>
<dbReference type="InterPro" id="IPR001494">
    <property type="entry name" value="Importin-beta_N"/>
</dbReference>
<sequence length="67" mass="7562">ATAQLKDAFKDPSVVPALCNILASSPNPQIRQFAAVLVRRRVAKHWKKLSVDLKEKYVMDLSNISRK</sequence>
<evidence type="ECO:0000313" key="2">
    <source>
        <dbReference type="EMBL" id="GCB83868.1"/>
    </source>
</evidence>
<dbReference type="SMART" id="SM00913">
    <property type="entry name" value="IBN_N"/>
    <property type="match status" value="1"/>
</dbReference>
<dbReference type="Proteomes" id="UP000288216">
    <property type="component" value="Unassembled WGS sequence"/>
</dbReference>
<dbReference type="InterPro" id="IPR011989">
    <property type="entry name" value="ARM-like"/>
</dbReference>
<feature type="domain" description="Importin N-terminal" evidence="1">
    <location>
        <begin position="1"/>
        <end position="67"/>
    </location>
</feature>
<accession>A0A401QEM6</accession>
<name>A0A401QEM6_SCYTO</name>
<reference evidence="2 3" key="1">
    <citation type="journal article" date="2018" name="Nat. Ecol. Evol.">
        <title>Shark genomes provide insights into elasmobranch evolution and the origin of vertebrates.</title>
        <authorList>
            <person name="Hara Y"/>
            <person name="Yamaguchi K"/>
            <person name="Onimaru K"/>
            <person name="Kadota M"/>
            <person name="Koyanagi M"/>
            <person name="Keeley SD"/>
            <person name="Tatsumi K"/>
            <person name="Tanaka K"/>
            <person name="Motone F"/>
            <person name="Kageyama Y"/>
            <person name="Nozu R"/>
            <person name="Adachi N"/>
            <person name="Nishimura O"/>
            <person name="Nakagawa R"/>
            <person name="Tanegashima C"/>
            <person name="Kiyatake I"/>
            <person name="Matsumoto R"/>
            <person name="Murakumo K"/>
            <person name="Nishida K"/>
            <person name="Terakita A"/>
            <person name="Kuratani S"/>
            <person name="Sato K"/>
            <person name="Hyodo S Kuraku.S."/>
        </authorList>
    </citation>
    <scope>NUCLEOTIDE SEQUENCE [LARGE SCALE GENOMIC DNA]</scope>
</reference>
<dbReference type="Gene3D" id="1.25.10.10">
    <property type="entry name" value="Leucine-rich Repeat Variant"/>
    <property type="match status" value="1"/>
</dbReference>
<dbReference type="GO" id="GO:0006886">
    <property type="term" value="P:intracellular protein transport"/>
    <property type="evidence" value="ECO:0007669"/>
    <property type="project" value="InterPro"/>
</dbReference>
<dbReference type="Pfam" id="PF03810">
    <property type="entry name" value="IBN_N"/>
    <property type="match status" value="1"/>
</dbReference>
<organism evidence="2 3">
    <name type="scientific">Scyliorhinus torazame</name>
    <name type="common">Cloudy catshark</name>
    <name type="synonym">Catulus torazame</name>
    <dbReference type="NCBI Taxonomy" id="75743"/>
    <lineage>
        <taxon>Eukaryota</taxon>
        <taxon>Metazoa</taxon>
        <taxon>Chordata</taxon>
        <taxon>Craniata</taxon>
        <taxon>Vertebrata</taxon>
        <taxon>Chondrichthyes</taxon>
        <taxon>Elasmobranchii</taxon>
        <taxon>Galeomorphii</taxon>
        <taxon>Galeoidea</taxon>
        <taxon>Carcharhiniformes</taxon>
        <taxon>Scyliorhinidae</taxon>
        <taxon>Scyliorhinus</taxon>
    </lineage>
</organism>
<keyword evidence="3" id="KW-1185">Reference proteome</keyword>
<dbReference type="STRING" id="75743.A0A401QEM6"/>
<dbReference type="AlphaFoldDB" id="A0A401QEM6"/>
<dbReference type="OMA" id="RRVAKHW"/>
<evidence type="ECO:0000313" key="3">
    <source>
        <dbReference type="Proteomes" id="UP000288216"/>
    </source>
</evidence>
<comment type="caution">
    <text evidence="2">The sequence shown here is derived from an EMBL/GenBank/DDBJ whole genome shotgun (WGS) entry which is preliminary data.</text>
</comment>
<evidence type="ECO:0000259" key="1">
    <source>
        <dbReference type="PROSITE" id="PS50166"/>
    </source>
</evidence>
<dbReference type="SUPFAM" id="SSF48371">
    <property type="entry name" value="ARM repeat"/>
    <property type="match status" value="1"/>
</dbReference>
<dbReference type="GO" id="GO:0031267">
    <property type="term" value="F:small GTPase binding"/>
    <property type="evidence" value="ECO:0007669"/>
    <property type="project" value="InterPro"/>
</dbReference>
<protein>
    <recommendedName>
        <fullName evidence="1">Importin N-terminal domain-containing protein</fullName>
    </recommendedName>
</protein>
<dbReference type="PROSITE" id="PS50166">
    <property type="entry name" value="IMPORTIN_B_NT"/>
    <property type="match status" value="1"/>
</dbReference>